<dbReference type="InterPro" id="IPR007404">
    <property type="entry name" value="YdjM-like"/>
</dbReference>
<dbReference type="STRING" id="2340.JV46_05060"/>
<dbReference type="EMBL" id="MPNX01000010">
    <property type="protein sequence ID" value="OOY34807.1"/>
    <property type="molecule type" value="Genomic_DNA"/>
</dbReference>
<dbReference type="PATRIC" id="fig|2340.3.peg.1703"/>
<keyword evidence="2" id="KW-0378">Hydrolase</keyword>
<organism evidence="2 4">
    <name type="scientific">Solemya velum gill symbiont</name>
    <dbReference type="NCBI Taxonomy" id="2340"/>
    <lineage>
        <taxon>Bacteria</taxon>
        <taxon>Pseudomonadati</taxon>
        <taxon>Pseudomonadota</taxon>
        <taxon>Gammaproteobacteria</taxon>
        <taxon>sulfur-oxidizing symbionts</taxon>
    </lineage>
</organism>
<protein>
    <submittedName>
        <fullName evidence="2">Membrane-bound metal-dependent hydrolase</fullName>
    </submittedName>
</protein>
<dbReference type="AlphaFoldDB" id="A0A0B0HCA2"/>
<dbReference type="PANTHER" id="PTHR40031:SF1">
    <property type="entry name" value="MEMBRANE-BOUND METAL-DEPENDENT HYDROLASE"/>
    <property type="match status" value="1"/>
</dbReference>
<evidence type="ECO:0000313" key="4">
    <source>
        <dbReference type="Proteomes" id="UP000030856"/>
    </source>
</evidence>
<dbReference type="GeneID" id="86991880"/>
<accession>A0A0B0HCA2</accession>
<sequence length="118" mass="12708">MDPLTQGGLGASLAQSVSTKASAKIAAIVGFLAGMAADLDFLIHSETDSLLFLEYHRQFTHSLVFIPIGALIVAILMHLVVTRRKGIRFSLVYRFSLFGYATHAFIDACDLPPTSGPV</sequence>
<dbReference type="eggNOG" id="COG1988">
    <property type="taxonomic scope" value="Bacteria"/>
</dbReference>
<reference evidence="3 5" key="2">
    <citation type="submission" date="2016-11" db="EMBL/GenBank/DDBJ databases">
        <title>Mixed transmission modes and dynamic genome evolution in an obligate animal-bacterial symbiosis.</title>
        <authorList>
            <person name="Russell S.L."/>
            <person name="Corbett-Detig R.B."/>
            <person name="Cavanaugh C.M."/>
        </authorList>
    </citation>
    <scope>NUCLEOTIDE SEQUENCE [LARGE SCALE GENOMIC DNA]</scope>
    <source>
        <strain evidence="3">MA-KB16</strain>
    </source>
</reference>
<comment type="caution">
    <text evidence="2">The sequence shown here is derived from an EMBL/GenBank/DDBJ whole genome shotgun (WGS) entry which is preliminary data.</text>
</comment>
<feature type="transmembrane region" description="Helical" evidence="1">
    <location>
        <begin position="25"/>
        <end position="43"/>
    </location>
</feature>
<gene>
    <name evidence="3" type="ORF">BOV88_07690</name>
    <name evidence="2" type="ORF">JV46_05060</name>
</gene>
<reference evidence="2 4" key="1">
    <citation type="journal article" date="2014" name="BMC Genomics">
        <title>The genome of the intracellular bacterium of the coastal bivalve, Solemya velum: a blueprint for thriving in and out of symbiosis.</title>
        <authorList>
            <person name="Dmytrenko O."/>
            <person name="Russell S.L."/>
            <person name="Loo W.T."/>
            <person name="Fontanez K.M."/>
            <person name="Liao L."/>
            <person name="Roeselers G."/>
            <person name="Sharma R."/>
            <person name="Stewart F.J."/>
            <person name="Newton I.L."/>
            <person name="Woyke T."/>
            <person name="Wu D."/>
            <person name="Lang J.M."/>
            <person name="Eisen J.A."/>
            <person name="Cavanaugh C.M."/>
        </authorList>
    </citation>
    <scope>NUCLEOTIDE SEQUENCE [LARGE SCALE GENOMIC DNA]</scope>
    <source>
        <strain evidence="2 4">WH</strain>
    </source>
</reference>
<proteinExistence type="predicted"/>
<evidence type="ECO:0000313" key="3">
    <source>
        <dbReference type="EMBL" id="OOY34807.1"/>
    </source>
</evidence>
<dbReference type="Proteomes" id="UP000190962">
    <property type="component" value="Unassembled WGS sequence"/>
</dbReference>
<keyword evidence="1" id="KW-1133">Transmembrane helix</keyword>
<keyword evidence="4" id="KW-1185">Reference proteome</keyword>
<dbReference type="Pfam" id="PF04307">
    <property type="entry name" value="YdjM"/>
    <property type="match status" value="1"/>
</dbReference>
<dbReference type="PANTHER" id="PTHR40031">
    <property type="entry name" value="HYPOTHETICAL MEMBRANE SPANNING PROTEIN"/>
    <property type="match status" value="1"/>
</dbReference>
<keyword evidence="1" id="KW-0812">Transmembrane</keyword>
<evidence type="ECO:0000313" key="5">
    <source>
        <dbReference type="Proteomes" id="UP000190962"/>
    </source>
</evidence>
<dbReference type="GO" id="GO:0016787">
    <property type="term" value="F:hydrolase activity"/>
    <property type="evidence" value="ECO:0007669"/>
    <property type="project" value="UniProtKB-KW"/>
</dbReference>
<dbReference type="OrthoDB" id="9781927at2"/>
<keyword evidence="1" id="KW-0472">Membrane</keyword>
<name>A0A0B0HCA2_SOVGS</name>
<evidence type="ECO:0000313" key="2">
    <source>
        <dbReference type="EMBL" id="KHF25071.1"/>
    </source>
</evidence>
<dbReference type="Proteomes" id="UP000030856">
    <property type="component" value="Unassembled WGS sequence"/>
</dbReference>
<dbReference type="EMBL" id="JRAA01000002">
    <property type="protein sequence ID" value="KHF25071.1"/>
    <property type="molecule type" value="Genomic_DNA"/>
</dbReference>
<dbReference type="InterPro" id="IPR053170">
    <property type="entry name" value="Transcription_regulator"/>
</dbReference>
<dbReference type="RefSeq" id="WP_043117299.1">
    <property type="nucleotide sequence ID" value="NZ_JRAA01000002.1"/>
</dbReference>
<feature type="transmembrane region" description="Helical" evidence="1">
    <location>
        <begin position="63"/>
        <end position="81"/>
    </location>
</feature>
<evidence type="ECO:0000256" key="1">
    <source>
        <dbReference type="SAM" id="Phobius"/>
    </source>
</evidence>